<dbReference type="InterPro" id="IPR052338">
    <property type="entry name" value="Transposase_5"/>
</dbReference>
<organism evidence="3 4">
    <name type="scientific">Ancylostoma caninum</name>
    <name type="common">Dog hookworm</name>
    <dbReference type="NCBI Taxonomy" id="29170"/>
    <lineage>
        <taxon>Eukaryota</taxon>
        <taxon>Metazoa</taxon>
        <taxon>Ecdysozoa</taxon>
        <taxon>Nematoda</taxon>
        <taxon>Chromadorea</taxon>
        <taxon>Rhabditida</taxon>
        <taxon>Rhabditina</taxon>
        <taxon>Rhabditomorpha</taxon>
        <taxon>Strongyloidea</taxon>
        <taxon>Ancylostomatidae</taxon>
        <taxon>Ancylostomatinae</taxon>
        <taxon>Ancylostoma</taxon>
    </lineage>
</organism>
<evidence type="ECO:0000259" key="2">
    <source>
        <dbReference type="Pfam" id="PF01498"/>
    </source>
</evidence>
<dbReference type="PANTHER" id="PTHR23022:SF134">
    <property type="entry name" value="TRANSPOSABLE ELEMENT TC1 TRANSPOSASE"/>
    <property type="match status" value="1"/>
</dbReference>
<feature type="domain" description="Transposase Tc1-like" evidence="2">
    <location>
        <begin position="72"/>
        <end position="144"/>
    </location>
</feature>
<dbReference type="GO" id="GO:0003677">
    <property type="term" value="F:DNA binding"/>
    <property type="evidence" value="ECO:0007669"/>
    <property type="project" value="InterPro"/>
</dbReference>
<dbReference type="Proteomes" id="UP000252519">
    <property type="component" value="Unassembled WGS sequence"/>
</dbReference>
<accession>A0A368HA17</accession>
<proteinExistence type="predicted"/>
<comment type="subcellular location">
    <subcellularLocation>
        <location evidence="1">Nucleus</location>
    </subcellularLocation>
</comment>
<dbReference type="AlphaFoldDB" id="A0A368HA17"/>
<name>A0A368HA17_ANCCA</name>
<dbReference type="GO" id="GO:0005634">
    <property type="term" value="C:nucleus"/>
    <property type="evidence" value="ECO:0007669"/>
    <property type="project" value="UniProtKB-SubCell"/>
</dbReference>
<dbReference type="SUPFAM" id="SSF46689">
    <property type="entry name" value="Homeodomain-like"/>
    <property type="match status" value="1"/>
</dbReference>
<dbReference type="InterPro" id="IPR036397">
    <property type="entry name" value="RNaseH_sf"/>
</dbReference>
<comment type="caution">
    <text evidence="3">The sequence shown here is derived from an EMBL/GenBank/DDBJ whole genome shotgun (WGS) entry which is preliminary data.</text>
</comment>
<evidence type="ECO:0000313" key="4">
    <source>
        <dbReference type="Proteomes" id="UP000252519"/>
    </source>
</evidence>
<keyword evidence="4" id="KW-1185">Reference proteome</keyword>
<protein>
    <submittedName>
        <fullName evidence="3">Transposase</fullName>
    </submittedName>
</protein>
<evidence type="ECO:0000313" key="3">
    <source>
        <dbReference type="EMBL" id="RCN53386.1"/>
    </source>
</evidence>
<dbReference type="OrthoDB" id="5803896at2759"/>
<reference evidence="3 4" key="1">
    <citation type="submission" date="2014-10" db="EMBL/GenBank/DDBJ databases">
        <title>Draft genome of the hookworm Ancylostoma caninum.</title>
        <authorList>
            <person name="Mitreva M."/>
        </authorList>
    </citation>
    <scope>NUCLEOTIDE SEQUENCE [LARGE SCALE GENOMIC DNA]</scope>
    <source>
        <strain evidence="3 4">Baltimore</strain>
    </source>
</reference>
<dbReference type="STRING" id="29170.A0A368HA17"/>
<sequence length="259" mass="30162">MARPRGAKNLTKLEQRAIVEGHRQGRKHHELASQFHVSRQTISNFLKHWKTNGGREHKKRVGRPRITTSVIDRNIVRVSRSNPRLTATEIAREIAYPEGQNPSVRTVRRRLQAFGLEARRPVKKPFISIKNRKARVAWARAHLHWQRKEWSEVLWSDESKYMLFGSDGIKWIRRPDSKRYDPKYLPPTVKHGGGSCPVWGCFSARGMGPLHHIQGTMDRHVYKDILENVMLPYARQSLQPGFIYQEDNDSKHRSKDVQA</sequence>
<evidence type="ECO:0000256" key="1">
    <source>
        <dbReference type="ARBA" id="ARBA00004123"/>
    </source>
</evidence>
<dbReference type="InterPro" id="IPR009057">
    <property type="entry name" value="Homeodomain-like_sf"/>
</dbReference>
<dbReference type="Gene3D" id="3.30.420.10">
    <property type="entry name" value="Ribonuclease H-like superfamily/Ribonuclease H"/>
    <property type="match status" value="1"/>
</dbReference>
<dbReference type="Pfam" id="PF01498">
    <property type="entry name" value="HTH_Tnp_Tc3_2"/>
    <property type="match status" value="1"/>
</dbReference>
<gene>
    <name evidence="3" type="ORF">ANCCAN_00450</name>
</gene>
<dbReference type="GO" id="GO:0015074">
    <property type="term" value="P:DNA integration"/>
    <property type="evidence" value="ECO:0007669"/>
    <property type="project" value="InterPro"/>
</dbReference>
<dbReference type="PANTHER" id="PTHR23022">
    <property type="entry name" value="TRANSPOSABLE ELEMENT-RELATED"/>
    <property type="match status" value="1"/>
</dbReference>
<dbReference type="InterPro" id="IPR002492">
    <property type="entry name" value="Transposase_Tc1-like"/>
</dbReference>
<dbReference type="EMBL" id="JOJR01000002">
    <property type="protein sequence ID" value="RCN53386.1"/>
    <property type="molecule type" value="Genomic_DNA"/>
</dbReference>
<dbReference type="GO" id="GO:0006313">
    <property type="term" value="P:DNA transposition"/>
    <property type="evidence" value="ECO:0007669"/>
    <property type="project" value="InterPro"/>
</dbReference>